<reference evidence="9 10" key="1">
    <citation type="journal article" date="2018" name="Mycol. Prog.">
        <title>Coniella lustricola, a new species from submerged detritus.</title>
        <authorList>
            <person name="Raudabaugh D.B."/>
            <person name="Iturriaga T."/>
            <person name="Carver A."/>
            <person name="Mondo S."/>
            <person name="Pangilinan J."/>
            <person name="Lipzen A."/>
            <person name="He G."/>
            <person name="Amirebrahimi M."/>
            <person name="Grigoriev I.V."/>
            <person name="Miller A.N."/>
        </authorList>
    </citation>
    <scope>NUCLEOTIDE SEQUENCE [LARGE SCALE GENOMIC DNA]</scope>
    <source>
        <strain evidence="9 10">B22-T-1</strain>
    </source>
</reference>
<evidence type="ECO:0000256" key="4">
    <source>
        <dbReference type="ARBA" id="ARBA00022840"/>
    </source>
</evidence>
<dbReference type="PANTHER" id="PTHR46239">
    <property type="entry name" value="DNA REPAIR PROTEIN RAD51 HOMOLOG 3 RAD51C"/>
    <property type="match status" value="1"/>
</dbReference>
<dbReference type="Proteomes" id="UP000241462">
    <property type="component" value="Unassembled WGS sequence"/>
</dbReference>
<organism evidence="9 10">
    <name type="scientific">Coniella lustricola</name>
    <dbReference type="NCBI Taxonomy" id="2025994"/>
    <lineage>
        <taxon>Eukaryota</taxon>
        <taxon>Fungi</taxon>
        <taxon>Dikarya</taxon>
        <taxon>Ascomycota</taxon>
        <taxon>Pezizomycotina</taxon>
        <taxon>Sordariomycetes</taxon>
        <taxon>Sordariomycetidae</taxon>
        <taxon>Diaporthales</taxon>
        <taxon>Schizoparmaceae</taxon>
        <taxon>Coniella</taxon>
    </lineage>
</organism>
<dbReference type="GO" id="GO:0005657">
    <property type="term" value="C:replication fork"/>
    <property type="evidence" value="ECO:0007669"/>
    <property type="project" value="TreeGrafter"/>
</dbReference>
<dbReference type="CDD" id="cd01393">
    <property type="entry name" value="RecA-like"/>
    <property type="match status" value="1"/>
</dbReference>
<dbReference type="InParanoid" id="A0A2T3AKR8"/>
<feature type="region of interest" description="Disordered" evidence="7">
    <location>
        <begin position="346"/>
        <end position="416"/>
    </location>
</feature>
<dbReference type="GO" id="GO:0000400">
    <property type="term" value="F:four-way junction DNA binding"/>
    <property type="evidence" value="ECO:0007669"/>
    <property type="project" value="TreeGrafter"/>
</dbReference>
<dbReference type="SUPFAM" id="SSF52540">
    <property type="entry name" value="P-loop containing nucleoside triphosphate hydrolases"/>
    <property type="match status" value="1"/>
</dbReference>
<evidence type="ECO:0000259" key="8">
    <source>
        <dbReference type="PROSITE" id="PS50162"/>
    </source>
</evidence>
<keyword evidence="3" id="KW-0227">DNA damage</keyword>
<evidence type="ECO:0000256" key="7">
    <source>
        <dbReference type="SAM" id="MobiDB-lite"/>
    </source>
</evidence>
<dbReference type="GO" id="GO:0000707">
    <property type="term" value="P:meiotic DNA recombinase assembly"/>
    <property type="evidence" value="ECO:0007669"/>
    <property type="project" value="TreeGrafter"/>
</dbReference>
<proteinExistence type="predicted"/>
<evidence type="ECO:0000256" key="3">
    <source>
        <dbReference type="ARBA" id="ARBA00022763"/>
    </source>
</evidence>
<keyword evidence="9" id="KW-0378">Hydrolase</keyword>
<dbReference type="OrthoDB" id="5957327at2759"/>
<evidence type="ECO:0000256" key="5">
    <source>
        <dbReference type="ARBA" id="ARBA00023204"/>
    </source>
</evidence>
<dbReference type="GO" id="GO:0007131">
    <property type="term" value="P:reciprocal meiotic recombination"/>
    <property type="evidence" value="ECO:0007669"/>
    <property type="project" value="TreeGrafter"/>
</dbReference>
<accession>A0A2T3AKR8</accession>
<keyword evidence="5" id="KW-0234">DNA repair</keyword>
<dbReference type="GO" id="GO:0140664">
    <property type="term" value="F:ATP-dependent DNA damage sensor activity"/>
    <property type="evidence" value="ECO:0007669"/>
    <property type="project" value="InterPro"/>
</dbReference>
<dbReference type="GO" id="GO:0033063">
    <property type="term" value="C:Rad51B-Rad51C-Rad51D-XRCC2 complex"/>
    <property type="evidence" value="ECO:0007669"/>
    <property type="project" value="TreeGrafter"/>
</dbReference>
<dbReference type="STRING" id="2025994.A0A2T3AKR8"/>
<evidence type="ECO:0000256" key="6">
    <source>
        <dbReference type="ARBA" id="ARBA00023242"/>
    </source>
</evidence>
<name>A0A2T3AKR8_9PEZI</name>
<dbReference type="GO" id="GO:0008821">
    <property type="term" value="F:crossover junction DNA endonuclease activity"/>
    <property type="evidence" value="ECO:0007669"/>
    <property type="project" value="TreeGrafter"/>
</dbReference>
<keyword evidence="2" id="KW-0547">Nucleotide-binding</keyword>
<dbReference type="EMBL" id="KZ678379">
    <property type="protein sequence ID" value="PSS02179.1"/>
    <property type="molecule type" value="Genomic_DNA"/>
</dbReference>
<dbReference type="InterPro" id="IPR027417">
    <property type="entry name" value="P-loop_NTPase"/>
</dbReference>
<dbReference type="PANTHER" id="PTHR46239:SF1">
    <property type="entry name" value="DNA REPAIR PROTEIN RAD51 HOMOLOG 3"/>
    <property type="match status" value="1"/>
</dbReference>
<dbReference type="PROSITE" id="PS50162">
    <property type="entry name" value="RECA_2"/>
    <property type="match status" value="1"/>
</dbReference>
<keyword evidence="6" id="KW-0539">Nucleus</keyword>
<evidence type="ECO:0000256" key="2">
    <source>
        <dbReference type="ARBA" id="ARBA00022741"/>
    </source>
</evidence>
<keyword evidence="4" id="KW-0067">ATP-binding</keyword>
<sequence length="416" mass="44635">MDYHARHGHDVASFDLPSTHRMPTVSAAQALEDLDSHESAAFVSTSLHDLDAALAASMASFGMSDGDDGAVQGGIAKGQVTEIWGPPGVGKTAVGIQLASNVLRDGNAKKVVWVDCFHPVSQDRLTSVYTAAEPQPESSASDPLQRLVHYSCPSLAHFIALLCRPTQAAVPTDTALVVVDALSALVNHAFPRTPAQRYGNKGNDKKKGPSPSSRRIQVLQYIVNALQKLAATRDAAVVVLMQCATRMQAEKGATLVPAVNANVWEQGIATRIALFRDWVWYEGQAFGARLAAMQKVNGRLASEAAHKMYAFDVKPTGLVSIAYDEAGPTDTNAFASSFSKRKLDDAGFEVPDSDEDEYGWQHDDDSALPALPPQWQGSEDILLGQHSESHDDTSDGEPDGPEPEHEAETEPLASEQ</sequence>
<dbReference type="Gene3D" id="3.40.50.300">
    <property type="entry name" value="P-loop containing nucleotide triphosphate hydrolases"/>
    <property type="match status" value="1"/>
</dbReference>
<protein>
    <submittedName>
        <fullName evidence="9">P-loop containing nucleoside triphosphate hydrolase protein</fullName>
    </submittedName>
</protein>
<evidence type="ECO:0000313" key="10">
    <source>
        <dbReference type="Proteomes" id="UP000241462"/>
    </source>
</evidence>
<keyword evidence="10" id="KW-1185">Reference proteome</keyword>
<dbReference type="GO" id="GO:0005524">
    <property type="term" value="F:ATP binding"/>
    <property type="evidence" value="ECO:0007669"/>
    <property type="project" value="UniProtKB-KW"/>
</dbReference>
<gene>
    <name evidence="9" type="ORF">BD289DRAFT_360074</name>
</gene>
<dbReference type="GO" id="GO:0033065">
    <property type="term" value="C:Rad51C-XRCC3 complex"/>
    <property type="evidence" value="ECO:0007669"/>
    <property type="project" value="TreeGrafter"/>
</dbReference>
<feature type="domain" description="RecA family profile 1" evidence="8">
    <location>
        <begin position="39"/>
        <end position="243"/>
    </location>
</feature>
<dbReference type="InterPro" id="IPR020588">
    <property type="entry name" value="RecA_ATP-bd"/>
</dbReference>
<dbReference type="AlphaFoldDB" id="A0A2T3AKR8"/>
<feature type="region of interest" description="Disordered" evidence="7">
    <location>
        <begin position="193"/>
        <end position="213"/>
    </location>
</feature>
<dbReference type="InterPro" id="IPR052093">
    <property type="entry name" value="HR_Repair_Mediator"/>
</dbReference>
<comment type="subcellular location">
    <subcellularLocation>
        <location evidence="1">Nucleus</location>
    </subcellularLocation>
</comment>
<evidence type="ECO:0000313" key="9">
    <source>
        <dbReference type="EMBL" id="PSS02179.1"/>
    </source>
</evidence>
<evidence type="ECO:0000256" key="1">
    <source>
        <dbReference type="ARBA" id="ARBA00004123"/>
    </source>
</evidence>